<feature type="non-terminal residue" evidence="1">
    <location>
        <position position="671"/>
    </location>
</feature>
<proteinExistence type="predicted"/>
<organism evidence="1 2">
    <name type="scientific">Coemansia furcata</name>
    <dbReference type="NCBI Taxonomy" id="417177"/>
    <lineage>
        <taxon>Eukaryota</taxon>
        <taxon>Fungi</taxon>
        <taxon>Fungi incertae sedis</taxon>
        <taxon>Zoopagomycota</taxon>
        <taxon>Kickxellomycotina</taxon>
        <taxon>Kickxellomycetes</taxon>
        <taxon>Kickxellales</taxon>
        <taxon>Kickxellaceae</taxon>
        <taxon>Coemansia</taxon>
    </lineage>
</organism>
<comment type="caution">
    <text evidence="1">The sequence shown here is derived from an EMBL/GenBank/DDBJ whole genome shotgun (WGS) entry which is preliminary data.</text>
</comment>
<name>A0ACC1LC65_9FUNG</name>
<protein>
    <submittedName>
        <fullName evidence="1">Uncharacterized protein</fullName>
    </submittedName>
</protein>
<reference evidence="1" key="1">
    <citation type="submission" date="2022-07" db="EMBL/GenBank/DDBJ databases">
        <title>Phylogenomic reconstructions and comparative analyses of Kickxellomycotina fungi.</title>
        <authorList>
            <person name="Reynolds N.K."/>
            <person name="Stajich J.E."/>
            <person name="Barry K."/>
            <person name="Grigoriev I.V."/>
            <person name="Crous P."/>
            <person name="Smith M.E."/>
        </authorList>
    </citation>
    <scope>NUCLEOTIDE SEQUENCE</scope>
    <source>
        <strain evidence="1">CBS 102833</strain>
    </source>
</reference>
<keyword evidence="2" id="KW-1185">Reference proteome</keyword>
<sequence>MPDDDNDNDTLSLLQTPERQLLQSSLANTELRTDSEYECAPLLPPPDVAPFASAIEHSQTSYTPVESSNGITANITRCVTPILGACLAASCLAIGVYILYISCHIPSIILAARGSEPELVSASLIDMSDESIVFSACMRFPQWNSRPALVPYANATVFHNGEAVGWLRVNDLVVANSQTNLSIHEVFHISDQHALERLISDVALSRRVVVSIRAIVDLSGFGRYLPVVSVRHSLDVALPPQPAIQLVAVDDLKGPAVDATEGGVSAHATILATLPPGFAANIDALRFGVDYNGVCIASADIGPVSAVATGTAAIPVSVNIKPIAGQQHENALADMIRTVAAGSATKLSIAGAPSTDYQTAPTWLRRALHNVVVPVSASIPQLPLEQLPSLGALVHGIAINRLYAFWSAEDSFNPRASLAGHAIMSLPNPTDTDITLDVESLVGRLELLDEELRVFAVVDTTAAPIRVLQIAPLTFDISCEFDNLGLGVIGGREQEFTRTMKKALVDRRLAVGVNGSLDISLKTSIGRLRIDRLPIRTSIDYQPESNSIPDQVPKSAHGMNDIGTSSTHQRKLEPSKVPEIRVSRIHITNTTKYLVAAEIGLTIDNPLSYGAYMSDMALMIRYSGLHIATVSMKELSLERGLNNATVYIDFHNHPDDPRQQMLFLEASSGKK</sequence>
<gene>
    <name evidence="1" type="ORF">H4S07_004202</name>
</gene>
<evidence type="ECO:0000313" key="1">
    <source>
        <dbReference type="EMBL" id="KAJ2804562.1"/>
    </source>
</evidence>
<evidence type="ECO:0000313" key="2">
    <source>
        <dbReference type="Proteomes" id="UP001140096"/>
    </source>
</evidence>
<accession>A0ACC1LC65</accession>
<dbReference type="EMBL" id="JANBUP010001619">
    <property type="protein sequence ID" value="KAJ2804562.1"/>
    <property type="molecule type" value="Genomic_DNA"/>
</dbReference>
<dbReference type="Proteomes" id="UP001140096">
    <property type="component" value="Unassembled WGS sequence"/>
</dbReference>